<dbReference type="Pfam" id="PF25967">
    <property type="entry name" value="RND-MFP_C"/>
    <property type="match status" value="1"/>
</dbReference>
<dbReference type="Proteomes" id="UP001596303">
    <property type="component" value="Unassembled WGS sequence"/>
</dbReference>
<evidence type="ECO:0000259" key="5">
    <source>
        <dbReference type="Pfam" id="PF25967"/>
    </source>
</evidence>
<dbReference type="SUPFAM" id="SSF111369">
    <property type="entry name" value="HlyD-like secretion proteins"/>
    <property type="match status" value="1"/>
</dbReference>
<dbReference type="Gene3D" id="2.40.50.100">
    <property type="match status" value="1"/>
</dbReference>
<sequence length="429" mass="46129">MKHLQLSALACLAALLSACGSESGQPDSTTTQAEQASEPKTTVRVVETETRDVQTFVFGEGTARAVKREFLTFESAGRVDYIDPDIKEGDPVKKGQLIAYQQQDRPEAELANAQANVVESQSQRAIAEARLEEAEASLELAENTYERFRVLLEKTSASPQEVEEARVQLEQARAAKVQAERQLAGTSAQIAAAKAQYDSANVGVEESRITSPIDGVLARLNIEQGQYFSPQQVQSTNEASALQTIPVVIVDTSTLEITVNLPSYTYSSVEVGRPVLIVPEQEGLSVSTSAPANAPETYQVRGVVYSKSPSVDPETRTFSLKVRTVQGAERLQDGAFVTTWILGPNAENAVAVPLTALRFENNEPFVFVLGPDGSHVERRAVTLGLRGRQFQEVTEGLTAGEQIVTDGKSSLSDGSAVRILAADTASSGE</sequence>
<gene>
    <name evidence="6" type="ORF">ACFQDM_09725</name>
</gene>
<comment type="caution">
    <text evidence="6">The sequence shown here is derived from an EMBL/GenBank/DDBJ whole genome shotgun (WGS) entry which is preliminary data.</text>
</comment>
<feature type="compositionally biased region" description="Polar residues" evidence="3">
    <location>
        <begin position="22"/>
        <end position="40"/>
    </location>
</feature>
<comment type="similarity">
    <text evidence="1">Belongs to the membrane fusion protein (MFP) (TC 8.A.1) family.</text>
</comment>
<dbReference type="Gene3D" id="2.40.420.20">
    <property type="match status" value="1"/>
</dbReference>
<keyword evidence="2" id="KW-0175">Coiled coil</keyword>
<dbReference type="PANTHER" id="PTHR30469:SF15">
    <property type="entry name" value="HLYD FAMILY OF SECRETION PROTEINS"/>
    <property type="match status" value="1"/>
</dbReference>
<dbReference type="Gene3D" id="1.10.287.470">
    <property type="entry name" value="Helix hairpin bin"/>
    <property type="match status" value="1"/>
</dbReference>
<evidence type="ECO:0000256" key="1">
    <source>
        <dbReference type="ARBA" id="ARBA00009477"/>
    </source>
</evidence>
<feature type="chain" id="PRO_5047225968" evidence="4">
    <location>
        <begin position="24"/>
        <end position="429"/>
    </location>
</feature>
<evidence type="ECO:0000256" key="3">
    <source>
        <dbReference type="SAM" id="MobiDB-lite"/>
    </source>
</evidence>
<feature type="domain" description="Multidrug resistance protein MdtA-like C-terminal permuted SH3" evidence="5">
    <location>
        <begin position="348"/>
        <end position="407"/>
    </location>
</feature>
<keyword evidence="4" id="KW-0732">Signal</keyword>
<feature type="signal peptide" evidence="4">
    <location>
        <begin position="1"/>
        <end position="23"/>
    </location>
</feature>
<keyword evidence="7" id="KW-1185">Reference proteome</keyword>
<name>A0ABW1S9W5_9PROT</name>
<evidence type="ECO:0000256" key="4">
    <source>
        <dbReference type="SAM" id="SignalP"/>
    </source>
</evidence>
<dbReference type="InterPro" id="IPR058627">
    <property type="entry name" value="MdtA-like_C"/>
</dbReference>
<organism evidence="6 7">
    <name type="scientific">Ponticaulis profundi</name>
    <dbReference type="NCBI Taxonomy" id="2665222"/>
    <lineage>
        <taxon>Bacteria</taxon>
        <taxon>Pseudomonadati</taxon>
        <taxon>Pseudomonadota</taxon>
        <taxon>Alphaproteobacteria</taxon>
        <taxon>Hyphomonadales</taxon>
        <taxon>Hyphomonadaceae</taxon>
        <taxon>Ponticaulis</taxon>
    </lineage>
</organism>
<dbReference type="Gene3D" id="2.40.30.170">
    <property type="match status" value="1"/>
</dbReference>
<dbReference type="RefSeq" id="WP_377378506.1">
    <property type="nucleotide sequence ID" value="NZ_JBHSSW010000012.1"/>
</dbReference>
<dbReference type="PROSITE" id="PS51257">
    <property type="entry name" value="PROKAR_LIPOPROTEIN"/>
    <property type="match status" value="1"/>
</dbReference>
<dbReference type="InterPro" id="IPR006143">
    <property type="entry name" value="RND_pump_MFP"/>
</dbReference>
<protein>
    <submittedName>
        <fullName evidence="6">Efflux RND transporter periplasmic adaptor subunit</fullName>
    </submittedName>
</protein>
<proteinExistence type="inferred from homology"/>
<evidence type="ECO:0000256" key="2">
    <source>
        <dbReference type="SAM" id="Coils"/>
    </source>
</evidence>
<dbReference type="NCBIfam" id="TIGR01730">
    <property type="entry name" value="RND_mfp"/>
    <property type="match status" value="1"/>
</dbReference>
<dbReference type="PANTHER" id="PTHR30469">
    <property type="entry name" value="MULTIDRUG RESISTANCE PROTEIN MDTA"/>
    <property type="match status" value="1"/>
</dbReference>
<evidence type="ECO:0000313" key="7">
    <source>
        <dbReference type="Proteomes" id="UP001596303"/>
    </source>
</evidence>
<reference evidence="7" key="1">
    <citation type="journal article" date="2019" name="Int. J. Syst. Evol. Microbiol.">
        <title>The Global Catalogue of Microorganisms (GCM) 10K type strain sequencing project: providing services to taxonomists for standard genome sequencing and annotation.</title>
        <authorList>
            <consortium name="The Broad Institute Genomics Platform"/>
            <consortium name="The Broad Institute Genome Sequencing Center for Infectious Disease"/>
            <person name="Wu L."/>
            <person name="Ma J."/>
        </authorList>
    </citation>
    <scope>NUCLEOTIDE SEQUENCE [LARGE SCALE GENOMIC DNA]</scope>
    <source>
        <strain evidence="7">CGMCC-1.15741</strain>
    </source>
</reference>
<feature type="region of interest" description="Disordered" evidence="3">
    <location>
        <begin position="22"/>
        <end position="43"/>
    </location>
</feature>
<accession>A0ABW1S9W5</accession>
<dbReference type="EMBL" id="JBHSSW010000012">
    <property type="protein sequence ID" value="MFC6198359.1"/>
    <property type="molecule type" value="Genomic_DNA"/>
</dbReference>
<evidence type="ECO:0000313" key="6">
    <source>
        <dbReference type="EMBL" id="MFC6198359.1"/>
    </source>
</evidence>
<feature type="coiled-coil region" evidence="2">
    <location>
        <begin position="110"/>
        <end position="196"/>
    </location>
</feature>